<comment type="subcellular location">
    <subcellularLocation>
        <location evidence="1">Nucleus</location>
    </subcellularLocation>
</comment>
<proteinExistence type="predicted"/>
<evidence type="ECO:0000313" key="10">
    <source>
        <dbReference type="RefSeq" id="XP_014663148.1"/>
    </source>
</evidence>
<keyword evidence="5" id="KW-0862">Zinc</keyword>
<dbReference type="InterPro" id="IPR013087">
    <property type="entry name" value="Znf_C2H2_type"/>
</dbReference>
<dbReference type="GeneID" id="106805893"/>
<dbReference type="SUPFAM" id="SSF57667">
    <property type="entry name" value="beta-beta-alpha zinc fingers"/>
    <property type="match status" value="3"/>
</dbReference>
<dbReference type="InterPro" id="IPR036236">
    <property type="entry name" value="Znf_C2H2_sf"/>
</dbReference>
<evidence type="ECO:0000259" key="8">
    <source>
        <dbReference type="PROSITE" id="PS50157"/>
    </source>
</evidence>
<evidence type="ECO:0000313" key="9">
    <source>
        <dbReference type="Proteomes" id="UP000695022"/>
    </source>
</evidence>
<evidence type="ECO:0000256" key="2">
    <source>
        <dbReference type="ARBA" id="ARBA00022723"/>
    </source>
</evidence>
<feature type="domain" description="C2H2-type" evidence="8">
    <location>
        <begin position="213"/>
        <end position="240"/>
    </location>
</feature>
<dbReference type="SMART" id="SM00355">
    <property type="entry name" value="ZnF_C2H2"/>
    <property type="match status" value="5"/>
</dbReference>
<dbReference type="PROSITE" id="PS00028">
    <property type="entry name" value="ZINC_FINGER_C2H2_1"/>
    <property type="match status" value="3"/>
</dbReference>
<dbReference type="PANTHER" id="PTHR24394">
    <property type="entry name" value="ZINC FINGER PROTEIN"/>
    <property type="match status" value="1"/>
</dbReference>
<keyword evidence="2" id="KW-0479">Metal-binding</keyword>
<protein>
    <submittedName>
        <fullName evidence="10">Zinc finger protein 271-like</fullName>
    </submittedName>
</protein>
<keyword evidence="9" id="KW-1185">Reference proteome</keyword>
<sequence>MGHVKPDHVSDDELVENPGERAHVRFACNVTMSNILLQQDCKSELLTPPGGQTLARDSCGLGAVNEASESIVKCEHCWDRHTATEGCNTGATYSMPEESYLVKHTTLSESLTCEAATWWDRLPLATKTPLQDPATWQHATWRVGTEKLAEAPPGESYACDICGLAFVRLDVLHVHIATHTGERAYACDVCGAAFIINGHLKSHLRIHTGEKPYTCHVCEQRSATHSDLKKHLMVHTGKKPFACDTCAATFARKQHLVSHEQVHTGKRRYQCDVCKLRIASVSDLHKHMRTQPMS</sequence>
<feature type="domain" description="C2H2-type" evidence="8">
    <location>
        <begin position="185"/>
        <end position="212"/>
    </location>
</feature>
<feature type="domain" description="C2H2-type" evidence="8">
    <location>
        <begin position="241"/>
        <end position="268"/>
    </location>
</feature>
<gene>
    <name evidence="10" type="primary">LOC106805893</name>
</gene>
<dbReference type="Gene3D" id="3.30.160.60">
    <property type="entry name" value="Classic Zinc Finger"/>
    <property type="match status" value="5"/>
</dbReference>
<feature type="domain" description="C2H2-type" evidence="8">
    <location>
        <begin position="157"/>
        <end position="184"/>
    </location>
</feature>
<keyword evidence="6" id="KW-0539">Nucleus</keyword>
<evidence type="ECO:0000256" key="1">
    <source>
        <dbReference type="ARBA" id="ARBA00004123"/>
    </source>
</evidence>
<keyword evidence="4 7" id="KW-0863">Zinc-finger</keyword>
<organism evidence="9 10">
    <name type="scientific">Priapulus caudatus</name>
    <name type="common">Priapulid worm</name>
    <dbReference type="NCBI Taxonomy" id="37621"/>
    <lineage>
        <taxon>Eukaryota</taxon>
        <taxon>Metazoa</taxon>
        <taxon>Ecdysozoa</taxon>
        <taxon>Scalidophora</taxon>
        <taxon>Priapulida</taxon>
        <taxon>Priapulimorpha</taxon>
        <taxon>Priapulimorphida</taxon>
        <taxon>Priapulidae</taxon>
        <taxon>Priapulus</taxon>
    </lineage>
</organism>
<evidence type="ECO:0000256" key="6">
    <source>
        <dbReference type="ARBA" id="ARBA00023242"/>
    </source>
</evidence>
<dbReference type="PROSITE" id="PS50157">
    <property type="entry name" value="ZINC_FINGER_C2H2_2"/>
    <property type="match status" value="4"/>
</dbReference>
<evidence type="ECO:0000256" key="4">
    <source>
        <dbReference type="ARBA" id="ARBA00022771"/>
    </source>
</evidence>
<dbReference type="RefSeq" id="XP_014663148.1">
    <property type="nucleotide sequence ID" value="XM_014807662.1"/>
</dbReference>
<evidence type="ECO:0000256" key="3">
    <source>
        <dbReference type="ARBA" id="ARBA00022737"/>
    </source>
</evidence>
<dbReference type="PANTHER" id="PTHR24394:SF29">
    <property type="entry name" value="MYONEURIN"/>
    <property type="match status" value="1"/>
</dbReference>
<name>A0ABM1DT77_PRICU</name>
<evidence type="ECO:0000256" key="7">
    <source>
        <dbReference type="PROSITE-ProRule" id="PRU00042"/>
    </source>
</evidence>
<keyword evidence="3" id="KW-0677">Repeat</keyword>
<accession>A0ABM1DT77</accession>
<reference evidence="10" key="1">
    <citation type="submission" date="2025-08" db="UniProtKB">
        <authorList>
            <consortium name="RefSeq"/>
        </authorList>
    </citation>
    <scope>IDENTIFICATION</scope>
</reference>
<evidence type="ECO:0000256" key="5">
    <source>
        <dbReference type="ARBA" id="ARBA00022833"/>
    </source>
</evidence>
<dbReference type="Pfam" id="PF00096">
    <property type="entry name" value="zf-C2H2"/>
    <property type="match status" value="3"/>
</dbReference>
<dbReference type="Proteomes" id="UP000695022">
    <property type="component" value="Unplaced"/>
</dbReference>